<feature type="DNA-binding region" description="H-T-H motif" evidence="2">
    <location>
        <begin position="29"/>
        <end position="48"/>
    </location>
</feature>
<protein>
    <submittedName>
        <fullName evidence="4">TetR/AcrR family transcriptional regulator</fullName>
    </submittedName>
</protein>
<feature type="domain" description="HTH tetR-type" evidence="3">
    <location>
        <begin position="6"/>
        <end position="66"/>
    </location>
</feature>
<dbReference type="Proteomes" id="UP000637757">
    <property type="component" value="Unassembled WGS sequence"/>
</dbReference>
<organism evidence="4 5">
    <name type="scientific">Enterococcus lacertideformus</name>
    <dbReference type="NCBI Taxonomy" id="2771493"/>
    <lineage>
        <taxon>Bacteria</taxon>
        <taxon>Bacillati</taxon>
        <taxon>Bacillota</taxon>
        <taxon>Bacilli</taxon>
        <taxon>Lactobacillales</taxon>
        <taxon>Enterococcaceae</taxon>
        <taxon>Enterococcus</taxon>
    </lineage>
</organism>
<evidence type="ECO:0000256" key="2">
    <source>
        <dbReference type="PROSITE-ProRule" id="PRU00335"/>
    </source>
</evidence>
<evidence type="ECO:0000259" key="3">
    <source>
        <dbReference type="PROSITE" id="PS50977"/>
    </source>
</evidence>
<accession>A0A931AVP2</accession>
<keyword evidence="1 2" id="KW-0238">DNA-binding</keyword>
<evidence type="ECO:0000313" key="4">
    <source>
        <dbReference type="EMBL" id="MBF8807700.1"/>
    </source>
</evidence>
<dbReference type="InterPro" id="IPR036271">
    <property type="entry name" value="Tet_transcr_reg_TetR-rel_C_sf"/>
</dbReference>
<dbReference type="PROSITE" id="PS50977">
    <property type="entry name" value="HTH_TETR_2"/>
    <property type="match status" value="1"/>
</dbReference>
<dbReference type="AlphaFoldDB" id="A0A931AVP2"/>
<evidence type="ECO:0000256" key="1">
    <source>
        <dbReference type="ARBA" id="ARBA00023125"/>
    </source>
</evidence>
<dbReference type="Gene3D" id="1.10.357.10">
    <property type="entry name" value="Tetracycline Repressor, domain 2"/>
    <property type="match status" value="1"/>
</dbReference>
<dbReference type="InterPro" id="IPR001647">
    <property type="entry name" value="HTH_TetR"/>
</dbReference>
<name>A0A931AVP2_9ENTE</name>
<dbReference type="Pfam" id="PF00440">
    <property type="entry name" value="TetR_N"/>
    <property type="match status" value="1"/>
</dbReference>
<dbReference type="SUPFAM" id="SSF48498">
    <property type="entry name" value="Tetracyclin repressor-like, C-terminal domain"/>
    <property type="match status" value="1"/>
</dbReference>
<evidence type="ECO:0000313" key="5">
    <source>
        <dbReference type="Proteomes" id="UP000637757"/>
    </source>
</evidence>
<dbReference type="InterPro" id="IPR009057">
    <property type="entry name" value="Homeodomain-like_sf"/>
</dbReference>
<keyword evidence="5" id="KW-1185">Reference proteome</keyword>
<reference evidence="4" key="1">
    <citation type="submission" date="2020-09" db="EMBL/GenBank/DDBJ databases">
        <title>Genomic insights into the novelty and pathogenicity of a unique biofilm-forming Enterococcus sp. bacteria (Enterococcus lacertideformus) identified in reptiles.</title>
        <authorList>
            <person name="Agius J.E."/>
            <person name="Phalen D.N."/>
            <person name="Rose K."/>
            <person name="Eden J.-S."/>
        </authorList>
    </citation>
    <scope>NUCLEOTIDE SEQUENCE</scope>
    <source>
        <strain evidence="4">PHRS 0518</strain>
    </source>
</reference>
<sequence length="190" mass="21896">MARKKTITKDQILAAAFEVATTEGFAKFTARNIANKMNCSTQPIYLEFKNMDELKQALFVQIYDYLKYEVFPVVHTGNTIIYLAFNYINFAKREKKLYSSLYLEEYGGGSDMQNFSYNYFFEMVKKDPEYAELSTEQINSLHNTTWIIATGLAALMSSNIIHPTNEQIEKMIQDSIDATLNLKKKTVKVN</sequence>
<comment type="caution">
    <text evidence="4">The sequence shown here is derived from an EMBL/GenBank/DDBJ whole genome shotgun (WGS) entry which is preliminary data.</text>
</comment>
<dbReference type="SUPFAM" id="SSF46689">
    <property type="entry name" value="Homeodomain-like"/>
    <property type="match status" value="1"/>
</dbReference>
<dbReference type="GO" id="GO:0003677">
    <property type="term" value="F:DNA binding"/>
    <property type="evidence" value="ECO:0007669"/>
    <property type="project" value="UniProtKB-UniRule"/>
</dbReference>
<dbReference type="EMBL" id="JADAKE010000010">
    <property type="protein sequence ID" value="MBF8807700.1"/>
    <property type="molecule type" value="Genomic_DNA"/>
</dbReference>
<gene>
    <name evidence="4" type="ORF">IC227_04105</name>
</gene>
<proteinExistence type="predicted"/>